<evidence type="ECO:0000256" key="1">
    <source>
        <dbReference type="SAM" id="MobiDB-lite"/>
    </source>
</evidence>
<comment type="caution">
    <text evidence="2">The sequence shown here is derived from an EMBL/GenBank/DDBJ whole genome shotgun (WGS) entry which is preliminary data.</text>
</comment>
<dbReference type="EMBL" id="JAAMPC010000011">
    <property type="protein sequence ID" value="KAG2281506.1"/>
    <property type="molecule type" value="Genomic_DNA"/>
</dbReference>
<dbReference type="AlphaFoldDB" id="A0A8X7UL21"/>
<feature type="region of interest" description="Disordered" evidence="1">
    <location>
        <begin position="1"/>
        <end position="23"/>
    </location>
</feature>
<name>A0A8X7UL21_BRACI</name>
<sequence>MAGQSSSRSSIEKSKEEKGGLTVPQRLSQREAALMKILLKRKHRCFGQKLEYPEVGVTELTLSNGMQVCYKSTDFLDDQVLFTGFAYGGLSELPESDYISCSMGSTIAGEIGMFGYKPSMLMDMLAGGDIGCGSGDEFIIFPPSGRVEDKQTKIFRLSLCQTSSYNTTSVGLAYSHVNTSFSPRKCVEIWHSKTDLMFSCLSP</sequence>
<evidence type="ECO:0000313" key="2">
    <source>
        <dbReference type="EMBL" id="KAG2281506.1"/>
    </source>
</evidence>
<evidence type="ECO:0000313" key="3">
    <source>
        <dbReference type="Proteomes" id="UP000886595"/>
    </source>
</evidence>
<dbReference type="Proteomes" id="UP000886595">
    <property type="component" value="Unassembled WGS sequence"/>
</dbReference>
<organism evidence="2 3">
    <name type="scientific">Brassica carinata</name>
    <name type="common">Ethiopian mustard</name>
    <name type="synonym">Abyssinian cabbage</name>
    <dbReference type="NCBI Taxonomy" id="52824"/>
    <lineage>
        <taxon>Eukaryota</taxon>
        <taxon>Viridiplantae</taxon>
        <taxon>Streptophyta</taxon>
        <taxon>Embryophyta</taxon>
        <taxon>Tracheophyta</taxon>
        <taxon>Spermatophyta</taxon>
        <taxon>Magnoliopsida</taxon>
        <taxon>eudicotyledons</taxon>
        <taxon>Gunneridae</taxon>
        <taxon>Pentapetalae</taxon>
        <taxon>rosids</taxon>
        <taxon>malvids</taxon>
        <taxon>Brassicales</taxon>
        <taxon>Brassicaceae</taxon>
        <taxon>Brassiceae</taxon>
        <taxon>Brassica</taxon>
    </lineage>
</organism>
<keyword evidence="3" id="KW-1185">Reference proteome</keyword>
<dbReference type="OrthoDB" id="1735016at2759"/>
<gene>
    <name evidence="2" type="ORF">Bca52824_052726</name>
</gene>
<reference evidence="2 3" key="1">
    <citation type="submission" date="2020-02" db="EMBL/GenBank/DDBJ databases">
        <authorList>
            <person name="Ma Q."/>
            <person name="Huang Y."/>
            <person name="Song X."/>
            <person name="Pei D."/>
        </authorList>
    </citation>
    <scope>NUCLEOTIDE SEQUENCE [LARGE SCALE GENOMIC DNA]</scope>
    <source>
        <strain evidence="2">Sxm20200214</strain>
        <tissue evidence="2">Leaf</tissue>
    </source>
</reference>
<accession>A0A8X7UL21</accession>
<protein>
    <submittedName>
        <fullName evidence="2">Uncharacterized protein</fullName>
    </submittedName>
</protein>
<proteinExistence type="predicted"/>
<feature type="compositionally biased region" description="Basic and acidic residues" evidence="1">
    <location>
        <begin position="10"/>
        <end position="19"/>
    </location>
</feature>